<dbReference type="Proteomes" id="UP001642464">
    <property type="component" value="Unassembled WGS sequence"/>
</dbReference>
<proteinExistence type="predicted"/>
<comment type="caution">
    <text evidence="2">The sequence shown here is derived from an EMBL/GenBank/DDBJ whole genome shotgun (WGS) entry which is preliminary data.</text>
</comment>
<organism evidence="2 3">
    <name type="scientific">Durusdinium trenchii</name>
    <dbReference type="NCBI Taxonomy" id="1381693"/>
    <lineage>
        <taxon>Eukaryota</taxon>
        <taxon>Sar</taxon>
        <taxon>Alveolata</taxon>
        <taxon>Dinophyceae</taxon>
        <taxon>Suessiales</taxon>
        <taxon>Symbiodiniaceae</taxon>
        <taxon>Durusdinium</taxon>
    </lineage>
</organism>
<accession>A0ABP0KRU7</accession>
<keyword evidence="3" id="KW-1185">Reference proteome</keyword>
<reference evidence="2 3" key="1">
    <citation type="submission" date="2024-02" db="EMBL/GenBank/DDBJ databases">
        <authorList>
            <person name="Chen Y."/>
            <person name="Shah S."/>
            <person name="Dougan E. K."/>
            <person name="Thang M."/>
            <person name="Chan C."/>
        </authorList>
    </citation>
    <scope>NUCLEOTIDE SEQUENCE [LARGE SCALE GENOMIC DNA]</scope>
</reference>
<feature type="region of interest" description="Disordered" evidence="1">
    <location>
        <begin position="222"/>
        <end position="256"/>
    </location>
</feature>
<evidence type="ECO:0000313" key="3">
    <source>
        <dbReference type="Proteomes" id="UP001642464"/>
    </source>
</evidence>
<protein>
    <submittedName>
        <fullName evidence="2">Uncharacterized protein</fullName>
    </submittedName>
</protein>
<name>A0ABP0KRU7_9DINO</name>
<sequence length="397" mass="41444">MLSRSSRELQVTNSVSLYANGRATLATGLWASPPISPRLQSPRGQHMVMQAPRPGLWEQHRLAAMQQMRRSSVSSGQELHQGGAPPAEYVLHPLESSVKRLEDVPTPTEVPPVRLSMRQGSGPPPPGLSATSAGLAPSAVAPAAAPAHRAEVASAAAGSEGSVGATRSATESAVSAASMVQASSAPATSSTEAPIVPPKAATAPVAPEVTPTVPAVAIAPPATGTAVPSLPVPSPEESQRGSHGFDSPRDACHKSTAKTSELWDRIAQLESQLSDRANLIQRLNHQQAQLDRLEALAEENAALRSQLKVRRAKGDTPPLSARGELRGGVDPPTIARRFRTAPGEVQTQADAPVVLTTRSPRPQSEGKVAMVEQTLAELEKALGLQSSPGHKQLILES</sequence>
<evidence type="ECO:0000256" key="1">
    <source>
        <dbReference type="SAM" id="MobiDB-lite"/>
    </source>
</evidence>
<feature type="compositionally biased region" description="Low complexity" evidence="1">
    <location>
        <begin position="104"/>
        <end position="113"/>
    </location>
</feature>
<dbReference type="EMBL" id="CAXAMM010012692">
    <property type="protein sequence ID" value="CAK9029575.1"/>
    <property type="molecule type" value="Genomic_DNA"/>
</dbReference>
<gene>
    <name evidence="2" type="ORF">SCF082_LOCUS18852</name>
</gene>
<evidence type="ECO:0000313" key="2">
    <source>
        <dbReference type="EMBL" id="CAK9029575.1"/>
    </source>
</evidence>
<feature type="region of interest" description="Disordered" evidence="1">
    <location>
        <begin position="311"/>
        <end position="331"/>
    </location>
</feature>
<feature type="region of interest" description="Disordered" evidence="1">
    <location>
        <begin position="102"/>
        <end position="134"/>
    </location>
</feature>